<dbReference type="Proteomes" id="UP000192815">
    <property type="component" value="Unassembled WGS sequence"/>
</dbReference>
<keyword evidence="3" id="KW-1185">Reference proteome</keyword>
<reference evidence="3" key="1">
    <citation type="submission" date="2017-02" db="EMBL/GenBank/DDBJ databases">
        <title>Pseudomonas floridae sp. nov., a novel pathogenic bacterial species isolated from tomato.</title>
        <authorList>
            <person name="Timilsina S."/>
            <person name="Vallad G.E."/>
            <person name="Jones J.B."/>
        </authorList>
    </citation>
    <scope>NUCLEOTIDE SEQUENCE [LARGE SCALE GENOMIC DNA]</scope>
    <source>
        <strain evidence="3">GEV388</strain>
    </source>
</reference>
<dbReference type="AlphaFoldDB" id="A0A1X0N8S6"/>
<feature type="region of interest" description="Disordered" evidence="1">
    <location>
        <begin position="69"/>
        <end position="91"/>
    </location>
</feature>
<organism evidence="2 3">
    <name type="scientific">Pseudomonas floridensis</name>
    <dbReference type="NCBI Taxonomy" id="1958950"/>
    <lineage>
        <taxon>Bacteria</taxon>
        <taxon>Pseudomonadati</taxon>
        <taxon>Pseudomonadota</taxon>
        <taxon>Gammaproteobacteria</taxon>
        <taxon>Pseudomonadales</taxon>
        <taxon>Pseudomonadaceae</taxon>
        <taxon>Pseudomonas</taxon>
    </lineage>
</organism>
<comment type="caution">
    <text evidence="2">The sequence shown here is derived from an EMBL/GenBank/DDBJ whole genome shotgun (WGS) entry which is preliminary data.</text>
</comment>
<evidence type="ECO:0000313" key="3">
    <source>
        <dbReference type="Proteomes" id="UP000192815"/>
    </source>
</evidence>
<evidence type="ECO:0000313" key="2">
    <source>
        <dbReference type="EMBL" id="ORC60293.1"/>
    </source>
</evidence>
<name>A0A1X0N8S6_9PSED</name>
<sequence>MMIDGVEKRIEAGVNTALDMVEVLVAAGQPLKAAIATSRILTMEVVRESLAKNLANKSGSVITHTLATTPAQPELVTPQQAANTKQHQTVD</sequence>
<gene>
    <name evidence="2" type="ORF">BZK31_07220</name>
</gene>
<protein>
    <submittedName>
        <fullName evidence="2">Uncharacterized protein</fullName>
    </submittedName>
</protein>
<dbReference type="EMBL" id="MUIO01000021">
    <property type="protein sequence ID" value="ORC60293.1"/>
    <property type="molecule type" value="Genomic_DNA"/>
</dbReference>
<proteinExistence type="predicted"/>
<accession>A0A1X0N8S6</accession>
<dbReference type="OrthoDB" id="6894809at2"/>
<evidence type="ECO:0000256" key="1">
    <source>
        <dbReference type="SAM" id="MobiDB-lite"/>
    </source>
</evidence>